<dbReference type="PROSITE" id="PS50801">
    <property type="entry name" value="STAS"/>
    <property type="match status" value="1"/>
</dbReference>
<accession>A0ABY9YD79</accession>
<dbReference type="Proteomes" id="UP001305421">
    <property type="component" value="Chromosome"/>
</dbReference>
<organism evidence="2 3">
    <name type="scientific">Stenotrophomonas aracearum</name>
    <dbReference type="NCBI Taxonomy" id="3003272"/>
    <lineage>
        <taxon>Bacteria</taxon>
        <taxon>Pseudomonadati</taxon>
        <taxon>Pseudomonadota</taxon>
        <taxon>Gammaproteobacteria</taxon>
        <taxon>Lysobacterales</taxon>
        <taxon>Lysobacteraceae</taxon>
        <taxon>Stenotrophomonas</taxon>
    </lineage>
</organism>
<sequence length="104" mass="10843">MASNSASARIDGSRCVFDGVLDRDAVVALWSKLKDLPDNVLQLDLNAVTQLDSAGLALLAELTARARDDGRTLVVNGNPAGLNELSAAYRLAPSLDFNASTAAS</sequence>
<dbReference type="InterPro" id="IPR002645">
    <property type="entry name" value="STAS_dom"/>
</dbReference>
<dbReference type="InterPro" id="IPR058548">
    <property type="entry name" value="MlaB-like_STAS"/>
</dbReference>
<dbReference type="PANTHER" id="PTHR35849">
    <property type="entry name" value="BLR2341 PROTEIN"/>
    <property type="match status" value="1"/>
</dbReference>
<evidence type="ECO:0000259" key="1">
    <source>
        <dbReference type="PROSITE" id="PS50801"/>
    </source>
</evidence>
<gene>
    <name evidence="2" type="ORF">PDM28_19170</name>
</gene>
<protein>
    <submittedName>
        <fullName evidence="2">STAS domain-containing protein</fullName>
    </submittedName>
</protein>
<evidence type="ECO:0000313" key="3">
    <source>
        <dbReference type="Proteomes" id="UP001305421"/>
    </source>
</evidence>
<proteinExistence type="predicted"/>
<dbReference type="PANTHER" id="PTHR35849:SF1">
    <property type="entry name" value="INTERMEMBRANE PHOSPHOLIPID TRANSPORT SYSTEM BINDING PROTEIN MLAB"/>
    <property type="match status" value="1"/>
</dbReference>
<dbReference type="SUPFAM" id="SSF52091">
    <property type="entry name" value="SpoIIaa-like"/>
    <property type="match status" value="1"/>
</dbReference>
<dbReference type="InterPro" id="IPR036513">
    <property type="entry name" value="STAS_dom_sf"/>
</dbReference>
<dbReference type="Pfam" id="PF13466">
    <property type="entry name" value="STAS_2"/>
    <property type="match status" value="1"/>
</dbReference>
<dbReference type="Gene3D" id="3.30.750.24">
    <property type="entry name" value="STAS domain"/>
    <property type="match status" value="1"/>
</dbReference>
<evidence type="ECO:0000313" key="2">
    <source>
        <dbReference type="EMBL" id="WNH48741.1"/>
    </source>
</evidence>
<keyword evidence="3" id="KW-1185">Reference proteome</keyword>
<dbReference type="InterPro" id="IPR052746">
    <property type="entry name" value="MlaB_ABC_Transporter"/>
</dbReference>
<dbReference type="EMBL" id="CP115543">
    <property type="protein sequence ID" value="WNH48741.1"/>
    <property type="molecule type" value="Genomic_DNA"/>
</dbReference>
<reference evidence="2 3" key="1">
    <citation type="submission" date="2022-12" db="EMBL/GenBank/DDBJ databases">
        <title>Two new species, Stenotrophomonas aracearum and Stenotrophomonas oahuensis, isolated from Anthurium (Araceae family) in Hawaii.</title>
        <authorList>
            <person name="Chunag S.C."/>
            <person name="Dobhal S."/>
            <person name="Alvarez A."/>
            <person name="Arif M."/>
        </authorList>
    </citation>
    <scope>NUCLEOTIDE SEQUENCE [LARGE SCALE GENOMIC DNA]</scope>
    <source>
        <strain evidence="2 3">A5588</strain>
    </source>
</reference>
<feature type="domain" description="STAS" evidence="1">
    <location>
        <begin position="17"/>
        <end position="77"/>
    </location>
</feature>
<name>A0ABY9YD79_9GAMM</name>
<dbReference type="RefSeq" id="WP_102947092.1">
    <property type="nucleotide sequence ID" value="NZ_CP115543.1"/>
</dbReference>